<evidence type="ECO:0000313" key="2">
    <source>
        <dbReference type="Proteomes" id="UP001461498"/>
    </source>
</evidence>
<name>A0AAW1CYT0_9HEMI</name>
<dbReference type="EMBL" id="JAPXFL010000008">
    <property type="protein sequence ID" value="KAK9503150.1"/>
    <property type="molecule type" value="Genomic_DNA"/>
</dbReference>
<dbReference type="Proteomes" id="UP001461498">
    <property type="component" value="Unassembled WGS sequence"/>
</dbReference>
<accession>A0AAW1CYT0</accession>
<protein>
    <submittedName>
        <fullName evidence="1">Uncharacterized protein</fullName>
    </submittedName>
</protein>
<proteinExistence type="predicted"/>
<reference evidence="1 2" key="1">
    <citation type="submission" date="2022-12" db="EMBL/GenBank/DDBJ databases">
        <title>Chromosome-level genome assembly of true bugs.</title>
        <authorList>
            <person name="Ma L."/>
            <person name="Li H."/>
        </authorList>
    </citation>
    <scope>NUCLEOTIDE SEQUENCE [LARGE SCALE GENOMIC DNA]</scope>
    <source>
        <strain evidence="1">Lab_2022b</strain>
    </source>
</reference>
<keyword evidence="2" id="KW-1185">Reference proteome</keyword>
<gene>
    <name evidence="1" type="ORF">O3M35_011778</name>
</gene>
<sequence length="52" mass="6201">MICPKYSNERNKAFKIFYKHLKAPFCYEEILFSNNPEVIQGLIELARVYECV</sequence>
<comment type="caution">
    <text evidence="1">The sequence shown here is derived from an EMBL/GenBank/DDBJ whole genome shotgun (WGS) entry which is preliminary data.</text>
</comment>
<evidence type="ECO:0000313" key="1">
    <source>
        <dbReference type="EMBL" id="KAK9503150.1"/>
    </source>
</evidence>
<organism evidence="1 2">
    <name type="scientific">Rhynocoris fuscipes</name>
    <dbReference type="NCBI Taxonomy" id="488301"/>
    <lineage>
        <taxon>Eukaryota</taxon>
        <taxon>Metazoa</taxon>
        <taxon>Ecdysozoa</taxon>
        <taxon>Arthropoda</taxon>
        <taxon>Hexapoda</taxon>
        <taxon>Insecta</taxon>
        <taxon>Pterygota</taxon>
        <taxon>Neoptera</taxon>
        <taxon>Paraneoptera</taxon>
        <taxon>Hemiptera</taxon>
        <taxon>Heteroptera</taxon>
        <taxon>Panheteroptera</taxon>
        <taxon>Cimicomorpha</taxon>
        <taxon>Reduviidae</taxon>
        <taxon>Harpactorinae</taxon>
        <taxon>Harpactorini</taxon>
        <taxon>Rhynocoris</taxon>
    </lineage>
</organism>
<dbReference type="AlphaFoldDB" id="A0AAW1CYT0"/>